<comment type="caution">
    <text evidence="8">The sequence shown here is derived from an EMBL/GenBank/DDBJ whole genome shotgun (WGS) entry which is preliminary data.</text>
</comment>
<keyword evidence="2" id="KW-1003">Cell membrane</keyword>
<feature type="transmembrane region" description="Helical" evidence="6">
    <location>
        <begin position="6"/>
        <end position="23"/>
    </location>
</feature>
<sequence>MIGHGYFGFGWLIVAVLDIYAIIKIAQSNAEPIWKAIWIVVVLALPVLGLVLWFLFGPKG</sequence>
<keyword evidence="4 6" id="KW-1133">Transmembrane helix</keyword>
<dbReference type="Proteomes" id="UP000468901">
    <property type="component" value="Unassembled WGS sequence"/>
</dbReference>
<dbReference type="RefSeq" id="WP_152214220.1">
    <property type="nucleotide sequence ID" value="NZ_JBAQYD010000113.1"/>
</dbReference>
<evidence type="ECO:0000256" key="3">
    <source>
        <dbReference type="ARBA" id="ARBA00022692"/>
    </source>
</evidence>
<evidence type="ECO:0000256" key="2">
    <source>
        <dbReference type="ARBA" id="ARBA00022475"/>
    </source>
</evidence>
<feature type="transmembrane region" description="Helical" evidence="6">
    <location>
        <begin position="35"/>
        <end position="56"/>
    </location>
</feature>
<accession>A0A6N6VSP3</accession>
<evidence type="ECO:0000256" key="1">
    <source>
        <dbReference type="ARBA" id="ARBA00004651"/>
    </source>
</evidence>
<keyword evidence="9" id="KW-1185">Reference proteome</keyword>
<dbReference type="AlphaFoldDB" id="A0A6N6VSP3"/>
<evidence type="ECO:0000256" key="6">
    <source>
        <dbReference type="SAM" id="Phobius"/>
    </source>
</evidence>
<evidence type="ECO:0000313" key="8">
    <source>
        <dbReference type="EMBL" id="KAB7742666.1"/>
    </source>
</evidence>
<dbReference type="EMBL" id="WESC01000001">
    <property type="protein sequence ID" value="KAB7742666.1"/>
    <property type="molecule type" value="Genomic_DNA"/>
</dbReference>
<keyword evidence="5 6" id="KW-0472">Membrane</keyword>
<keyword evidence="3 6" id="KW-0812">Transmembrane</keyword>
<dbReference type="Pfam" id="PF13396">
    <property type="entry name" value="PLDc_N"/>
    <property type="match status" value="1"/>
</dbReference>
<organism evidence="8 9">
    <name type="scientific">Parvibaculum sedimenti</name>
    <dbReference type="NCBI Taxonomy" id="2608632"/>
    <lineage>
        <taxon>Bacteria</taxon>
        <taxon>Pseudomonadati</taxon>
        <taxon>Pseudomonadota</taxon>
        <taxon>Alphaproteobacteria</taxon>
        <taxon>Hyphomicrobiales</taxon>
        <taxon>Parvibaculaceae</taxon>
        <taxon>Parvibaculum</taxon>
    </lineage>
</organism>
<reference evidence="8 9" key="1">
    <citation type="submission" date="2019-09" db="EMBL/GenBank/DDBJ databases">
        <title>Parvibaculum sedimenti sp. nov., isolated from sediment.</title>
        <authorList>
            <person name="Wang Y."/>
        </authorList>
    </citation>
    <scope>NUCLEOTIDE SEQUENCE [LARGE SCALE GENOMIC DNA]</scope>
    <source>
        <strain evidence="8 9">HXT-9</strain>
    </source>
</reference>
<evidence type="ECO:0000256" key="5">
    <source>
        <dbReference type="ARBA" id="ARBA00023136"/>
    </source>
</evidence>
<evidence type="ECO:0000313" key="9">
    <source>
        <dbReference type="Proteomes" id="UP000468901"/>
    </source>
</evidence>
<name>A0A6N6VSP3_9HYPH</name>
<comment type="subcellular location">
    <subcellularLocation>
        <location evidence="1">Cell membrane</location>
        <topology evidence="1">Multi-pass membrane protein</topology>
    </subcellularLocation>
</comment>
<feature type="domain" description="Cardiolipin synthase N-terminal" evidence="7">
    <location>
        <begin position="16"/>
        <end position="58"/>
    </location>
</feature>
<proteinExistence type="predicted"/>
<gene>
    <name evidence="8" type="ORF">F2P47_00590</name>
</gene>
<evidence type="ECO:0000256" key="4">
    <source>
        <dbReference type="ARBA" id="ARBA00022989"/>
    </source>
</evidence>
<dbReference type="InterPro" id="IPR027379">
    <property type="entry name" value="CLS_N"/>
</dbReference>
<evidence type="ECO:0000259" key="7">
    <source>
        <dbReference type="Pfam" id="PF13396"/>
    </source>
</evidence>
<protein>
    <recommendedName>
        <fullName evidence="7">Cardiolipin synthase N-terminal domain-containing protein</fullName>
    </recommendedName>
</protein>
<dbReference type="GO" id="GO:0005886">
    <property type="term" value="C:plasma membrane"/>
    <property type="evidence" value="ECO:0007669"/>
    <property type="project" value="UniProtKB-SubCell"/>
</dbReference>